<dbReference type="AlphaFoldDB" id="A0A382N2D2"/>
<dbReference type="EMBL" id="UINC01097214">
    <property type="protein sequence ID" value="SVC54738.1"/>
    <property type="molecule type" value="Genomic_DNA"/>
</dbReference>
<name>A0A382N2D2_9ZZZZ</name>
<dbReference type="InterPro" id="IPR016161">
    <property type="entry name" value="Ald_DH/histidinol_DH"/>
</dbReference>
<feature type="non-terminal residue" evidence="2">
    <location>
        <position position="1"/>
    </location>
</feature>
<dbReference type="Gene3D" id="3.40.605.10">
    <property type="entry name" value="Aldehyde Dehydrogenase, Chain A, domain 1"/>
    <property type="match status" value="1"/>
</dbReference>
<feature type="domain" description="Aldehyde dehydrogenase" evidence="1">
    <location>
        <begin position="47"/>
        <end position="160"/>
    </location>
</feature>
<sequence length="165" mass="17476">VNTVNEDRVRQIVEEVVQRVVRTPAAAGSAAGSGTGRRGSGVGLFTSVDEAVAAADRAQPELLGLTLEQRKQIIEAIRQTTRDHAETFSRMALEETGIGRLEDKLKKHALAADLTPGVEDLESVSWTGDHGLTVEEMAPYGVVCAVTPSTHPVPTLVNNAIGIIA</sequence>
<dbReference type="InterPro" id="IPR016162">
    <property type="entry name" value="Ald_DH_N"/>
</dbReference>
<proteinExistence type="predicted"/>
<dbReference type="Pfam" id="PF00171">
    <property type="entry name" value="Aldedh"/>
    <property type="match status" value="1"/>
</dbReference>
<dbReference type="SUPFAM" id="SSF53720">
    <property type="entry name" value="ALDH-like"/>
    <property type="match status" value="1"/>
</dbReference>
<evidence type="ECO:0000259" key="1">
    <source>
        <dbReference type="Pfam" id="PF00171"/>
    </source>
</evidence>
<dbReference type="InterPro" id="IPR015590">
    <property type="entry name" value="Aldehyde_DH_dom"/>
</dbReference>
<organism evidence="2">
    <name type="scientific">marine metagenome</name>
    <dbReference type="NCBI Taxonomy" id="408172"/>
    <lineage>
        <taxon>unclassified sequences</taxon>
        <taxon>metagenomes</taxon>
        <taxon>ecological metagenomes</taxon>
    </lineage>
</organism>
<dbReference type="GO" id="GO:0016491">
    <property type="term" value="F:oxidoreductase activity"/>
    <property type="evidence" value="ECO:0007669"/>
    <property type="project" value="InterPro"/>
</dbReference>
<evidence type="ECO:0000313" key="2">
    <source>
        <dbReference type="EMBL" id="SVC54738.1"/>
    </source>
</evidence>
<protein>
    <recommendedName>
        <fullName evidence="1">Aldehyde dehydrogenase domain-containing protein</fullName>
    </recommendedName>
</protein>
<gene>
    <name evidence="2" type="ORF">METZ01_LOCUS307592</name>
</gene>
<reference evidence="2" key="1">
    <citation type="submission" date="2018-05" db="EMBL/GenBank/DDBJ databases">
        <authorList>
            <person name="Lanie J.A."/>
            <person name="Ng W.-L."/>
            <person name="Kazmierczak K.M."/>
            <person name="Andrzejewski T.M."/>
            <person name="Davidsen T.M."/>
            <person name="Wayne K.J."/>
            <person name="Tettelin H."/>
            <person name="Glass J.I."/>
            <person name="Rusch D."/>
            <person name="Podicherti R."/>
            <person name="Tsui H.-C.T."/>
            <person name="Winkler M.E."/>
        </authorList>
    </citation>
    <scope>NUCLEOTIDE SEQUENCE</scope>
</reference>
<accession>A0A382N2D2</accession>
<feature type="non-terminal residue" evidence="2">
    <location>
        <position position="165"/>
    </location>
</feature>